<proteinExistence type="inferred from homology"/>
<dbReference type="InterPro" id="IPR042251">
    <property type="entry name" value="EutC_C"/>
</dbReference>
<gene>
    <name evidence="5" type="primary">eutC</name>
    <name evidence="6" type="ORF">FEF09_26630</name>
</gene>
<keyword evidence="3 5" id="KW-0170">Cobalt</keyword>
<name>A0A5C6LJ95_9BACT</name>
<evidence type="ECO:0000256" key="5">
    <source>
        <dbReference type="HAMAP-Rule" id="MF_00601"/>
    </source>
</evidence>
<dbReference type="HAMAP" id="MF_00601">
    <property type="entry name" value="EutC"/>
    <property type="match status" value="1"/>
</dbReference>
<evidence type="ECO:0000256" key="3">
    <source>
        <dbReference type="ARBA" id="ARBA00023285"/>
    </source>
</evidence>
<dbReference type="Gene3D" id="3.40.50.11240">
    <property type="entry name" value="Ethanolamine ammonia-lyase light chain (EutC)"/>
    <property type="match status" value="1"/>
</dbReference>
<dbReference type="GO" id="GO:0031471">
    <property type="term" value="C:ethanolamine degradation polyhedral organelle"/>
    <property type="evidence" value="ECO:0007669"/>
    <property type="project" value="UniProtKB-UniRule"/>
</dbReference>
<evidence type="ECO:0000313" key="7">
    <source>
        <dbReference type="Proteomes" id="UP000318815"/>
    </source>
</evidence>
<keyword evidence="7" id="KW-1185">Reference proteome</keyword>
<accession>A0A5C6LJ95</accession>
<comment type="subcellular location">
    <subcellularLocation>
        <location evidence="5">Bacterial microcompartment</location>
    </subcellularLocation>
</comment>
<evidence type="ECO:0000256" key="4">
    <source>
        <dbReference type="ARBA" id="ARBA00024446"/>
    </source>
</evidence>
<dbReference type="GO" id="GO:0046336">
    <property type="term" value="P:ethanolamine catabolic process"/>
    <property type="evidence" value="ECO:0007669"/>
    <property type="project" value="UniProtKB-UniRule"/>
</dbReference>
<dbReference type="Proteomes" id="UP000318815">
    <property type="component" value="Unassembled WGS sequence"/>
</dbReference>
<dbReference type="InterPro" id="IPR009246">
    <property type="entry name" value="EutC"/>
</dbReference>
<comment type="cofactor">
    <cofactor evidence="5">
        <name>adenosylcob(III)alamin</name>
        <dbReference type="ChEBI" id="CHEBI:18408"/>
    </cofactor>
    <text evidence="5">Binds between the large and small subunits.</text>
</comment>
<comment type="subunit">
    <text evidence="5">The basic unit is a heterodimer which dimerizes to form tetramers. The heterotetramers trimerize; 6 large subunits form a core ring with 6 small subunits projecting outwards.</text>
</comment>
<comment type="catalytic activity">
    <reaction evidence="5">
        <text>ethanolamine = acetaldehyde + NH4(+)</text>
        <dbReference type="Rhea" id="RHEA:15313"/>
        <dbReference type="ChEBI" id="CHEBI:15343"/>
        <dbReference type="ChEBI" id="CHEBI:28938"/>
        <dbReference type="ChEBI" id="CHEBI:57603"/>
        <dbReference type="EC" id="4.3.1.7"/>
    </reaction>
</comment>
<evidence type="ECO:0000313" key="6">
    <source>
        <dbReference type="EMBL" id="TWV93678.1"/>
    </source>
</evidence>
<dbReference type="OrthoDB" id="114248at2"/>
<feature type="binding site" evidence="5">
    <location>
        <position position="213"/>
    </location>
    <ligand>
        <name>adenosylcob(III)alamin</name>
        <dbReference type="ChEBI" id="CHEBI:18408"/>
    </ligand>
</feature>
<dbReference type="PANTHER" id="PTHR39330:SF1">
    <property type="entry name" value="ETHANOLAMINE AMMONIA-LYASE SMALL SUBUNIT"/>
    <property type="match status" value="1"/>
</dbReference>
<organism evidence="6 7">
    <name type="scientific">Chitinophaga pinensis</name>
    <dbReference type="NCBI Taxonomy" id="79329"/>
    <lineage>
        <taxon>Bacteria</taxon>
        <taxon>Pseudomonadati</taxon>
        <taxon>Bacteroidota</taxon>
        <taxon>Chitinophagia</taxon>
        <taxon>Chitinophagales</taxon>
        <taxon>Chitinophagaceae</taxon>
        <taxon>Chitinophaga</taxon>
    </lineage>
</organism>
<protein>
    <recommendedName>
        <fullName evidence="5">Ethanolamine ammonia-lyase small subunit</fullName>
        <shortName evidence="5">EAL small subunit</shortName>
        <ecNumber evidence="5">4.3.1.7</ecNumber>
    </recommendedName>
</protein>
<keyword evidence="4 5" id="KW-1283">Bacterial microcompartment</keyword>
<comment type="similarity">
    <text evidence="5">Belongs to the EutC family.</text>
</comment>
<dbReference type="InterPro" id="IPR042255">
    <property type="entry name" value="EutC_N"/>
</dbReference>
<dbReference type="UniPathway" id="UPA00560"/>
<dbReference type="GO" id="GO:0006520">
    <property type="term" value="P:amino acid metabolic process"/>
    <property type="evidence" value="ECO:0007669"/>
    <property type="project" value="InterPro"/>
</dbReference>
<keyword evidence="1 5" id="KW-0846">Cobalamin</keyword>
<reference evidence="6 7" key="1">
    <citation type="submission" date="2019-08" db="EMBL/GenBank/DDBJ databases">
        <title>Whole genome sequencing of chitin degrading bacteria Chitinophaga pinensis YS16.</title>
        <authorList>
            <person name="Singh R.P."/>
            <person name="Manchanda G."/>
            <person name="Maurya I.K."/>
            <person name="Joshi N.K."/>
            <person name="Srivastava A.K."/>
        </authorList>
    </citation>
    <scope>NUCLEOTIDE SEQUENCE [LARGE SCALE GENOMIC DNA]</scope>
    <source>
        <strain evidence="6 7">YS-16</strain>
    </source>
</reference>
<dbReference type="EC" id="4.3.1.7" evidence="5"/>
<dbReference type="EMBL" id="VOHS01000052">
    <property type="protein sequence ID" value="TWV93678.1"/>
    <property type="molecule type" value="Genomic_DNA"/>
</dbReference>
<dbReference type="NCBIfam" id="NF003971">
    <property type="entry name" value="PRK05465.1"/>
    <property type="match status" value="1"/>
</dbReference>
<dbReference type="GO" id="GO:0031419">
    <property type="term" value="F:cobalamin binding"/>
    <property type="evidence" value="ECO:0007669"/>
    <property type="project" value="UniProtKB-UniRule"/>
</dbReference>
<evidence type="ECO:0000256" key="1">
    <source>
        <dbReference type="ARBA" id="ARBA00022628"/>
    </source>
</evidence>
<feature type="binding site" evidence="5">
    <location>
        <position position="184"/>
    </location>
    <ligand>
        <name>adenosylcob(III)alamin</name>
        <dbReference type="ChEBI" id="CHEBI:18408"/>
    </ligand>
</feature>
<sequence>MSNIQHRNTVQEDPWSSLKAFTTARIALGRTGTAIPLKEVLSFRLAHAHARDAVYSKLDTNLLLEELHAFLLPVLALHSSAADRYEYLQRPDKGRRLDTQSIDMLKAQPDAFRQKDVAIIIADGLSATAMNIHTAPLLNHLLPMLKTAGLSMAPVCLAEQARVAIGDEIGSLLEAKMTLVLIGERPGLSAADSMGAYITFNPRPGNTDEGRNCISNIRQDGLQYIPASAKICYLLQEAMKLRLSGVDLKDNYVDLSLLKG</sequence>
<dbReference type="AlphaFoldDB" id="A0A5C6LJ95"/>
<dbReference type="RefSeq" id="WP_146307918.1">
    <property type="nucleotide sequence ID" value="NZ_VOHS01000052.1"/>
</dbReference>
<evidence type="ECO:0000256" key="2">
    <source>
        <dbReference type="ARBA" id="ARBA00023239"/>
    </source>
</evidence>
<dbReference type="Pfam" id="PF05985">
    <property type="entry name" value="EutC"/>
    <property type="match status" value="1"/>
</dbReference>
<feature type="binding site" evidence="5">
    <location>
        <position position="163"/>
    </location>
    <ligand>
        <name>adenosylcob(III)alamin</name>
        <dbReference type="ChEBI" id="CHEBI:18408"/>
    </ligand>
</feature>
<dbReference type="GO" id="GO:0008851">
    <property type="term" value="F:ethanolamine ammonia-lyase activity"/>
    <property type="evidence" value="ECO:0007669"/>
    <property type="project" value="UniProtKB-UniRule"/>
</dbReference>
<comment type="pathway">
    <text evidence="5">Amine and polyamine degradation; ethanolamine degradation.</text>
</comment>
<keyword evidence="2 5" id="KW-0456">Lyase</keyword>
<dbReference type="PIRSF" id="PIRSF018982">
    <property type="entry name" value="EutC"/>
    <property type="match status" value="1"/>
</dbReference>
<comment type="function">
    <text evidence="5">Catalyzes the deamination of various vicinal amino-alcohols to oxo compounds. Allows this organism to utilize ethanolamine as the sole source of nitrogen and carbon in the presence of external vitamin B12.</text>
</comment>
<dbReference type="PANTHER" id="PTHR39330">
    <property type="entry name" value="ETHANOLAMINE AMMONIA-LYASE LIGHT CHAIN"/>
    <property type="match status" value="1"/>
</dbReference>
<dbReference type="GO" id="GO:0009350">
    <property type="term" value="C:ethanolamine ammonia-lyase complex"/>
    <property type="evidence" value="ECO:0007669"/>
    <property type="project" value="UniProtKB-UniRule"/>
</dbReference>
<comment type="caution">
    <text evidence="6">The sequence shown here is derived from an EMBL/GenBank/DDBJ whole genome shotgun (WGS) entry which is preliminary data.</text>
</comment>
<dbReference type="Gene3D" id="1.10.30.40">
    <property type="entry name" value="Ethanolamine ammonia-lyase light chain (EutC), N-terminal domain"/>
    <property type="match status" value="1"/>
</dbReference>